<dbReference type="GO" id="GO:0005524">
    <property type="term" value="F:ATP binding"/>
    <property type="evidence" value="ECO:0007669"/>
    <property type="project" value="UniProtKB-KW"/>
</dbReference>
<dbReference type="EMBL" id="JADGJW010001857">
    <property type="protein sequence ID" value="KAJ3200665.1"/>
    <property type="molecule type" value="Genomic_DNA"/>
</dbReference>
<proteinExistence type="inferred from homology"/>
<dbReference type="GO" id="GO:0006338">
    <property type="term" value="P:chromatin remodeling"/>
    <property type="evidence" value="ECO:0007669"/>
    <property type="project" value="InterPro"/>
</dbReference>
<dbReference type="PANTHER" id="PTHR47157">
    <property type="entry name" value="CHROMODOMAIN-HELICASE-DNA-BINDING PROTEIN 1-LIKE"/>
    <property type="match status" value="1"/>
</dbReference>
<dbReference type="SUPFAM" id="SSF52949">
    <property type="entry name" value="Macro domain-like"/>
    <property type="match status" value="1"/>
</dbReference>
<accession>A0AAD5TSX6</accession>
<evidence type="ECO:0000256" key="5">
    <source>
        <dbReference type="ARBA" id="ARBA00023242"/>
    </source>
</evidence>
<keyword evidence="5" id="KW-0539">Nucleus</keyword>
<evidence type="ECO:0000256" key="4">
    <source>
        <dbReference type="ARBA" id="ARBA00022840"/>
    </source>
</evidence>
<dbReference type="GO" id="GO:0005634">
    <property type="term" value="C:nucleus"/>
    <property type="evidence" value="ECO:0007669"/>
    <property type="project" value="UniProtKB-SubCell"/>
</dbReference>
<keyword evidence="3" id="KW-0547">Nucleotide-binding</keyword>
<dbReference type="PANTHER" id="PTHR47157:SF1">
    <property type="entry name" value="CHROMODOMAIN-HELICASE-DNA-BINDING PROTEIN 1-LIKE"/>
    <property type="match status" value="1"/>
</dbReference>
<gene>
    <name evidence="6" type="primary">CHD1L_1</name>
    <name evidence="6" type="ORF">HK099_002557</name>
</gene>
<sequence>MEKDSSIPNYYQESKTNLNLKLGSCHLIKSSNNIYFCLLVVLKKIYVNNFVCFNLMETELNNCLNTLLLEALDINASIHSPRIQSNFVGFSWYMMERILRNRLVNFGVDVTVYYFKRKVELERKQKLKRFSHIKELEVENEHLINKKKKKIINISDEDDELTDIDE</sequence>
<evidence type="ECO:0000256" key="1">
    <source>
        <dbReference type="ARBA" id="ARBA00004123"/>
    </source>
</evidence>
<comment type="subcellular location">
    <subcellularLocation>
        <location evidence="1">Nucleus</location>
    </subcellularLocation>
</comment>
<dbReference type="InterPro" id="IPR031053">
    <property type="entry name" value="ALC1"/>
</dbReference>
<protein>
    <submittedName>
        <fullName evidence="6">Chromodomain-helicase-DNA-binding protein 1-like</fullName>
    </submittedName>
</protein>
<reference evidence="6" key="1">
    <citation type="submission" date="2020-05" db="EMBL/GenBank/DDBJ databases">
        <title>Phylogenomic resolution of chytrid fungi.</title>
        <authorList>
            <person name="Stajich J.E."/>
            <person name="Amses K."/>
            <person name="Simmons R."/>
            <person name="Seto K."/>
            <person name="Myers J."/>
            <person name="Bonds A."/>
            <person name="Quandt C.A."/>
            <person name="Barry K."/>
            <person name="Liu P."/>
            <person name="Grigoriev I."/>
            <person name="Longcore J.E."/>
            <person name="James T.Y."/>
        </authorList>
    </citation>
    <scope>NUCLEOTIDE SEQUENCE</scope>
    <source>
        <strain evidence="6">JEL0476</strain>
    </source>
</reference>
<evidence type="ECO:0000313" key="7">
    <source>
        <dbReference type="Proteomes" id="UP001211065"/>
    </source>
</evidence>
<dbReference type="AlphaFoldDB" id="A0AAD5TSX6"/>
<organism evidence="6 7">
    <name type="scientific">Clydaea vesicula</name>
    <dbReference type="NCBI Taxonomy" id="447962"/>
    <lineage>
        <taxon>Eukaryota</taxon>
        <taxon>Fungi</taxon>
        <taxon>Fungi incertae sedis</taxon>
        <taxon>Chytridiomycota</taxon>
        <taxon>Chytridiomycota incertae sedis</taxon>
        <taxon>Chytridiomycetes</taxon>
        <taxon>Lobulomycetales</taxon>
        <taxon>Lobulomycetaceae</taxon>
        <taxon>Clydaea</taxon>
    </lineage>
</organism>
<evidence type="ECO:0000313" key="6">
    <source>
        <dbReference type="EMBL" id="KAJ3200665.1"/>
    </source>
</evidence>
<keyword evidence="7" id="KW-1185">Reference proteome</keyword>
<feature type="non-terminal residue" evidence="6">
    <location>
        <position position="166"/>
    </location>
</feature>
<evidence type="ECO:0000256" key="3">
    <source>
        <dbReference type="ARBA" id="ARBA00022741"/>
    </source>
</evidence>
<dbReference type="GO" id="GO:0003678">
    <property type="term" value="F:DNA helicase activity"/>
    <property type="evidence" value="ECO:0007669"/>
    <property type="project" value="InterPro"/>
</dbReference>
<comment type="caution">
    <text evidence="6">The sequence shown here is derived from an EMBL/GenBank/DDBJ whole genome shotgun (WGS) entry which is preliminary data.</text>
</comment>
<comment type="similarity">
    <text evidence="2">Belongs to the SNF2/RAD54 helicase family.</text>
</comment>
<dbReference type="GO" id="GO:0006281">
    <property type="term" value="P:DNA repair"/>
    <property type="evidence" value="ECO:0007669"/>
    <property type="project" value="InterPro"/>
</dbReference>
<dbReference type="Gene3D" id="3.40.220.10">
    <property type="entry name" value="Leucine Aminopeptidase, subunit E, domain 1"/>
    <property type="match status" value="1"/>
</dbReference>
<dbReference type="InterPro" id="IPR043472">
    <property type="entry name" value="Macro_dom-like"/>
</dbReference>
<dbReference type="Proteomes" id="UP001211065">
    <property type="component" value="Unassembled WGS sequence"/>
</dbReference>
<keyword evidence="4" id="KW-0067">ATP-binding</keyword>
<evidence type="ECO:0000256" key="2">
    <source>
        <dbReference type="ARBA" id="ARBA00007025"/>
    </source>
</evidence>
<name>A0AAD5TSX6_9FUNG</name>